<feature type="domain" description="Leucine-binding protein" evidence="5">
    <location>
        <begin position="40"/>
        <end position="248"/>
    </location>
</feature>
<evidence type="ECO:0000256" key="3">
    <source>
        <dbReference type="ARBA" id="ARBA00022970"/>
    </source>
</evidence>
<dbReference type="InterPro" id="IPR028082">
    <property type="entry name" value="Peripla_BP_I"/>
</dbReference>
<keyword evidence="4" id="KW-1133">Transmembrane helix</keyword>
<dbReference type="EMBL" id="QMQZ01000064">
    <property type="protein sequence ID" value="RLE51299.1"/>
    <property type="molecule type" value="Genomic_DNA"/>
</dbReference>
<evidence type="ECO:0000256" key="4">
    <source>
        <dbReference type="SAM" id="Phobius"/>
    </source>
</evidence>
<dbReference type="SUPFAM" id="SSF53822">
    <property type="entry name" value="Periplasmic binding protein-like I"/>
    <property type="match status" value="1"/>
</dbReference>
<keyword evidence="4" id="KW-0812">Transmembrane</keyword>
<evidence type="ECO:0000256" key="2">
    <source>
        <dbReference type="ARBA" id="ARBA00022729"/>
    </source>
</evidence>
<dbReference type="Gene3D" id="3.40.50.2300">
    <property type="match status" value="1"/>
</dbReference>
<evidence type="ECO:0000259" key="5">
    <source>
        <dbReference type="Pfam" id="PF13458"/>
    </source>
</evidence>
<keyword evidence="3" id="KW-0029">Amino-acid transport</keyword>
<keyword evidence="4" id="KW-0472">Membrane</keyword>
<dbReference type="Pfam" id="PF13458">
    <property type="entry name" value="Peripla_BP_6"/>
    <property type="match status" value="1"/>
</dbReference>
<dbReference type="InterPro" id="IPR028081">
    <property type="entry name" value="Leu-bd"/>
</dbReference>
<dbReference type="InterPro" id="IPR051010">
    <property type="entry name" value="BCAA_transport"/>
</dbReference>
<comment type="caution">
    <text evidence="6">The sequence shown here is derived from an EMBL/GenBank/DDBJ whole genome shotgun (WGS) entry which is preliminary data.</text>
</comment>
<proteinExistence type="predicted"/>
<dbReference type="PANTHER" id="PTHR30483">
    <property type="entry name" value="LEUCINE-SPECIFIC-BINDING PROTEIN"/>
    <property type="match status" value="1"/>
</dbReference>
<accession>A0A497EW15</accession>
<dbReference type="PRINTS" id="PR00337">
    <property type="entry name" value="LEUILEVALBP"/>
</dbReference>
<evidence type="ECO:0000313" key="7">
    <source>
        <dbReference type="Proteomes" id="UP000268446"/>
    </source>
</evidence>
<name>A0A497EW15_9CREN</name>
<organism evidence="6 7">
    <name type="scientific">Thermoproteota archaeon</name>
    <dbReference type="NCBI Taxonomy" id="2056631"/>
    <lineage>
        <taxon>Archaea</taxon>
        <taxon>Thermoproteota</taxon>
    </lineage>
</organism>
<protein>
    <recommendedName>
        <fullName evidence="5">Leucine-binding protein domain-containing protein</fullName>
    </recommendedName>
</protein>
<keyword evidence="1" id="KW-0813">Transport</keyword>
<feature type="transmembrane region" description="Helical" evidence="4">
    <location>
        <begin position="12"/>
        <end position="31"/>
    </location>
</feature>
<evidence type="ECO:0000256" key="1">
    <source>
        <dbReference type="ARBA" id="ARBA00022448"/>
    </source>
</evidence>
<dbReference type="InterPro" id="IPR000709">
    <property type="entry name" value="Leu_Ile_Val-bd"/>
</dbReference>
<dbReference type="AlphaFoldDB" id="A0A497EW15"/>
<sequence>MGEKAVDKRMLMIAAAVIIIIIVGVAAYFLMQPKPTEVKEIKIGVILPLSGKLAETGADLKRGIEFAVEQINAAGGIKNLGGAKLVVVFGDSAGKPETGAAEAERLITEEKVVAILGAYQSSVTKTVSEVCERYHVPHLNPDSTSPALTARGYEWFFRTTPHDAMFAAQHVEFVNWLNEKYGNLIKRIAIIHEDTEWGTKTAEAWQEYFSAAGYEIVKVVSYHAATVTSLDSEVDALKAANPDLVLAAC</sequence>
<reference evidence="6 7" key="1">
    <citation type="submission" date="2018-06" db="EMBL/GenBank/DDBJ databases">
        <title>Extensive metabolic versatility and redundancy in microbially diverse, dynamic hydrothermal sediments.</title>
        <authorList>
            <person name="Dombrowski N."/>
            <person name="Teske A."/>
            <person name="Baker B.J."/>
        </authorList>
    </citation>
    <scope>NUCLEOTIDE SEQUENCE [LARGE SCALE GENOMIC DNA]</scope>
    <source>
        <strain evidence="6">B29_G17</strain>
    </source>
</reference>
<evidence type="ECO:0000313" key="6">
    <source>
        <dbReference type="EMBL" id="RLE51299.1"/>
    </source>
</evidence>
<dbReference type="PANTHER" id="PTHR30483:SF37">
    <property type="entry name" value="ABC TRANSPORTER SUBSTRATE-BINDING PROTEIN"/>
    <property type="match status" value="1"/>
</dbReference>
<gene>
    <name evidence="6" type="ORF">DRJ20_02345</name>
</gene>
<dbReference type="CDD" id="cd06340">
    <property type="entry name" value="PBP1_ABC_ligand_binding-like"/>
    <property type="match status" value="1"/>
</dbReference>
<dbReference type="GO" id="GO:0006865">
    <property type="term" value="P:amino acid transport"/>
    <property type="evidence" value="ECO:0007669"/>
    <property type="project" value="UniProtKB-KW"/>
</dbReference>
<dbReference type="Proteomes" id="UP000268446">
    <property type="component" value="Unassembled WGS sequence"/>
</dbReference>
<keyword evidence="2" id="KW-0732">Signal</keyword>